<comment type="caution">
    <text evidence="4">The sequence shown here is derived from an EMBL/GenBank/DDBJ whole genome shotgun (WGS) entry which is preliminary data.</text>
</comment>
<keyword evidence="1 2" id="KW-0129">CBS domain</keyword>
<sequence>MSKHQEILDYLKGLAVGKRVSVRGISNRLKVSDGTAYRAIKEAESRGLVETRPRSGTIRIQTKNQLSSDKLTYAKILEVCSADLVAGNAGLEREFSHFAIAAMTLENIGRYLTSSGLLIVGDREDVQIFALEHGNAILVTGGFEVSDKAKAIANRLSIPIMISHFDTFTVARMINSALSDIRIKTDLKTVEEILIPKFEAGYLFETDTVRDFHQLVRKLNQVRFPVLNQHEMVVGMISMRDVTGKEASVTLDKLMTRNPIVTYFDVSLASVSQKMLLDDFQMLPVVANNGKLLGVVTRRKVMAELKNLQEKNLPTFSEEIVSHLKVDDASAHFSFTITPSMVDSTGNLSQGILTEYLKEITIRVLTKKQQKNVIIEQMMLYFLQAVQIDDDLQIYPKVIARTRKNATLDFEIYQGRQIVFKAIVTTKLN</sequence>
<dbReference type="PANTHER" id="PTHR43080:SF2">
    <property type="entry name" value="CBS DOMAIN-CONTAINING PROTEIN"/>
    <property type="match status" value="1"/>
</dbReference>
<dbReference type="NCBIfam" id="NF038279">
    <property type="entry name" value="TF_CBS_SpxR"/>
    <property type="match status" value="1"/>
</dbReference>
<dbReference type="SUPFAM" id="SSF54631">
    <property type="entry name" value="CBS-domain pair"/>
    <property type="match status" value="1"/>
</dbReference>
<dbReference type="PROSITE" id="PS51371">
    <property type="entry name" value="CBS"/>
    <property type="match status" value="1"/>
</dbReference>
<evidence type="ECO:0000313" key="5">
    <source>
        <dbReference type="Proteomes" id="UP001549037"/>
    </source>
</evidence>
<dbReference type="InterPro" id="IPR036390">
    <property type="entry name" value="WH_DNA-bd_sf"/>
</dbReference>
<dbReference type="EMBL" id="JBEPLN010000001">
    <property type="protein sequence ID" value="MET3633373.1"/>
    <property type="molecule type" value="Genomic_DNA"/>
</dbReference>
<dbReference type="InterPro" id="IPR036388">
    <property type="entry name" value="WH-like_DNA-bd_sf"/>
</dbReference>
<organism evidence="4 5">
    <name type="scientific">Streptococcus porcorum</name>
    <dbReference type="NCBI Taxonomy" id="701526"/>
    <lineage>
        <taxon>Bacteria</taxon>
        <taxon>Bacillati</taxon>
        <taxon>Bacillota</taxon>
        <taxon>Bacilli</taxon>
        <taxon>Lactobacillales</taxon>
        <taxon>Streptococcaceae</taxon>
        <taxon>Streptococcus</taxon>
    </lineage>
</organism>
<dbReference type="Gene3D" id="3.40.1390.20">
    <property type="entry name" value="HprK N-terminal domain-like"/>
    <property type="match status" value="1"/>
</dbReference>
<dbReference type="CDD" id="cd04596">
    <property type="entry name" value="CBS_pair_DRTGG_assoc"/>
    <property type="match status" value="1"/>
</dbReference>
<dbReference type="SUPFAM" id="SSF75138">
    <property type="entry name" value="HprK N-terminal domain-like"/>
    <property type="match status" value="1"/>
</dbReference>
<dbReference type="Pfam" id="PF00571">
    <property type="entry name" value="CBS"/>
    <property type="match status" value="2"/>
</dbReference>
<dbReference type="InterPro" id="IPR000644">
    <property type="entry name" value="CBS_dom"/>
</dbReference>
<dbReference type="RefSeq" id="WP_354366900.1">
    <property type="nucleotide sequence ID" value="NZ_JBEPLN010000001.1"/>
</dbReference>
<gene>
    <name evidence="4" type="ORF">ABID28_000003</name>
</gene>
<dbReference type="Proteomes" id="UP001549037">
    <property type="component" value="Unassembled WGS sequence"/>
</dbReference>
<dbReference type="Gene3D" id="3.10.580.10">
    <property type="entry name" value="CBS-domain"/>
    <property type="match status" value="1"/>
</dbReference>
<dbReference type="InterPro" id="IPR010766">
    <property type="entry name" value="DRTGG"/>
</dbReference>
<feature type="domain" description="CBS" evidence="3">
    <location>
        <begin position="255"/>
        <end position="315"/>
    </location>
</feature>
<name>A0ABV2JCD0_9STRE</name>
<proteinExistence type="predicted"/>
<evidence type="ECO:0000256" key="2">
    <source>
        <dbReference type="PROSITE-ProRule" id="PRU00703"/>
    </source>
</evidence>
<evidence type="ECO:0000313" key="4">
    <source>
        <dbReference type="EMBL" id="MET3633373.1"/>
    </source>
</evidence>
<evidence type="ECO:0000256" key="1">
    <source>
        <dbReference type="ARBA" id="ARBA00023122"/>
    </source>
</evidence>
<dbReference type="Pfam" id="PF07085">
    <property type="entry name" value="DRTGG"/>
    <property type="match status" value="1"/>
</dbReference>
<dbReference type="SMART" id="SM00116">
    <property type="entry name" value="CBS"/>
    <property type="match status" value="2"/>
</dbReference>
<dbReference type="PANTHER" id="PTHR43080">
    <property type="entry name" value="CBS DOMAIN-CONTAINING PROTEIN CBSX3, MITOCHONDRIAL"/>
    <property type="match status" value="1"/>
</dbReference>
<evidence type="ECO:0000259" key="3">
    <source>
        <dbReference type="PROSITE" id="PS51371"/>
    </source>
</evidence>
<dbReference type="Gene3D" id="1.10.10.10">
    <property type="entry name" value="Winged helix-like DNA-binding domain superfamily/Winged helix DNA-binding domain"/>
    <property type="match status" value="1"/>
</dbReference>
<dbReference type="InterPro" id="IPR029069">
    <property type="entry name" value="HotDog_dom_sf"/>
</dbReference>
<dbReference type="InterPro" id="IPR046342">
    <property type="entry name" value="CBS_dom_sf"/>
</dbReference>
<accession>A0ABV2JCD0</accession>
<dbReference type="SUPFAM" id="SSF46785">
    <property type="entry name" value="Winged helix' DNA-binding domain"/>
    <property type="match status" value="1"/>
</dbReference>
<dbReference type="CDD" id="cd03440">
    <property type="entry name" value="hot_dog"/>
    <property type="match status" value="1"/>
</dbReference>
<dbReference type="SUPFAM" id="SSF54637">
    <property type="entry name" value="Thioesterase/thiol ester dehydrase-isomerase"/>
    <property type="match status" value="1"/>
</dbReference>
<protein>
    <submittedName>
        <fullName evidence="4">Transcriptional regulator</fullName>
    </submittedName>
</protein>
<dbReference type="InterPro" id="IPR028979">
    <property type="entry name" value="Ser_kin/Pase_Hpr-like_N_sf"/>
</dbReference>
<dbReference type="InterPro" id="IPR051257">
    <property type="entry name" value="Diverse_CBS-Domain"/>
</dbReference>
<keyword evidence="5" id="KW-1185">Reference proteome</keyword>
<dbReference type="Gene3D" id="3.10.129.10">
    <property type="entry name" value="Hotdog Thioesterase"/>
    <property type="match status" value="1"/>
</dbReference>
<reference evidence="4 5" key="1">
    <citation type="submission" date="2024-06" db="EMBL/GenBank/DDBJ databases">
        <title>Genomic Encyclopedia of Type Strains, Phase IV (KMG-IV): sequencing the most valuable type-strain genomes for metagenomic binning, comparative biology and taxonomic classification.</title>
        <authorList>
            <person name="Goeker M."/>
        </authorList>
    </citation>
    <scope>NUCLEOTIDE SEQUENCE [LARGE SCALE GENOMIC DNA]</scope>
    <source>
        <strain evidence="4 5">DSM 28302</strain>
    </source>
</reference>